<dbReference type="WBParaSite" id="MBELARI_LOCUS12411">
    <property type="protein sequence ID" value="MBELARI_LOCUS12411"/>
    <property type="gene ID" value="MBELARI_LOCUS12411"/>
</dbReference>
<feature type="compositionally biased region" description="Polar residues" evidence="1">
    <location>
        <begin position="60"/>
        <end position="70"/>
    </location>
</feature>
<reference evidence="3" key="1">
    <citation type="submission" date="2024-02" db="UniProtKB">
        <authorList>
            <consortium name="WormBaseParasite"/>
        </authorList>
    </citation>
    <scope>IDENTIFICATION</scope>
</reference>
<feature type="compositionally biased region" description="Basic and acidic residues" evidence="1">
    <location>
        <begin position="97"/>
        <end position="106"/>
    </location>
</feature>
<evidence type="ECO:0000313" key="2">
    <source>
        <dbReference type="Proteomes" id="UP000887575"/>
    </source>
</evidence>
<proteinExistence type="predicted"/>
<dbReference type="AlphaFoldDB" id="A0AAF3EEK5"/>
<feature type="region of interest" description="Disordered" evidence="1">
    <location>
        <begin position="1"/>
        <end position="126"/>
    </location>
</feature>
<accession>A0AAF3EEK5</accession>
<organism evidence="2 3">
    <name type="scientific">Mesorhabditis belari</name>
    <dbReference type="NCBI Taxonomy" id="2138241"/>
    <lineage>
        <taxon>Eukaryota</taxon>
        <taxon>Metazoa</taxon>
        <taxon>Ecdysozoa</taxon>
        <taxon>Nematoda</taxon>
        <taxon>Chromadorea</taxon>
        <taxon>Rhabditida</taxon>
        <taxon>Rhabditina</taxon>
        <taxon>Rhabditomorpha</taxon>
        <taxon>Rhabditoidea</taxon>
        <taxon>Rhabditidae</taxon>
        <taxon>Mesorhabditinae</taxon>
        <taxon>Mesorhabditis</taxon>
    </lineage>
</organism>
<sequence>MSRQASPPNSPSALSALNVKLGVSDDESSAKRKISPRSRVPSSMPTSPASGQRLDPFEDIQSSHSLLTGSQKRKKRSMLHSKSASPPPTPTRLGVESGEKGAEVQKRSLFRQSSQEKKRSAISNVSAVSATSIEDEGWMSSLRAARRPFQSAHQSFRLRMLQEQHGGFEPVFVTKKRTREGKSMMSEFKGGDLNKYTARSYAIQNGNEVFGGELIE</sequence>
<feature type="compositionally biased region" description="Polar residues" evidence="1">
    <location>
        <begin position="40"/>
        <end position="50"/>
    </location>
</feature>
<evidence type="ECO:0000256" key="1">
    <source>
        <dbReference type="SAM" id="MobiDB-lite"/>
    </source>
</evidence>
<evidence type="ECO:0000313" key="3">
    <source>
        <dbReference type="WBParaSite" id="MBELARI_LOCUS12411"/>
    </source>
</evidence>
<keyword evidence="2" id="KW-1185">Reference proteome</keyword>
<feature type="compositionally biased region" description="Low complexity" evidence="1">
    <location>
        <begin position="1"/>
        <end position="18"/>
    </location>
</feature>
<name>A0AAF3EEK5_9BILA</name>
<dbReference type="Proteomes" id="UP000887575">
    <property type="component" value="Unassembled WGS sequence"/>
</dbReference>
<protein>
    <submittedName>
        <fullName evidence="3">Uncharacterized protein</fullName>
    </submittedName>
</protein>